<evidence type="ECO:0000313" key="2">
    <source>
        <dbReference type="Proteomes" id="UP000634522"/>
    </source>
</evidence>
<protein>
    <recommendedName>
        <fullName evidence="3">Transposase</fullName>
    </recommendedName>
</protein>
<evidence type="ECO:0008006" key="3">
    <source>
        <dbReference type="Google" id="ProtNLM"/>
    </source>
</evidence>
<organism evidence="1 2">
    <name type="scientific">Aromatoleum toluolicum</name>
    <dbReference type="NCBI Taxonomy" id="90060"/>
    <lineage>
        <taxon>Bacteria</taxon>
        <taxon>Pseudomonadati</taxon>
        <taxon>Pseudomonadota</taxon>
        <taxon>Betaproteobacteria</taxon>
        <taxon>Rhodocyclales</taxon>
        <taxon>Rhodocyclaceae</taxon>
        <taxon>Aromatoleum</taxon>
    </lineage>
</organism>
<dbReference type="EMBL" id="WTVS01000004">
    <property type="protein sequence ID" value="NMF96440.1"/>
    <property type="molecule type" value="Genomic_DNA"/>
</dbReference>
<dbReference type="Proteomes" id="UP000634522">
    <property type="component" value="Unassembled WGS sequence"/>
</dbReference>
<accession>A0ABX1NB77</accession>
<sequence length="90" mass="9997">MTKDNTKAYGMQEYLVARPCLRRMRCTAYLRVNGLLDVEAGLLDTKVVDVVAAMVRSLFRLCSAIEGIPKIRWPADQSSAFTRNAGISDS</sequence>
<reference evidence="1 2" key="1">
    <citation type="submission" date="2019-12" db="EMBL/GenBank/DDBJ databases">
        <title>Comparative genomics gives insights into the taxonomy of the Azoarcus-Aromatoleum group and reveals separate origins of nif in the plant-associated Azoarcus and non-plant-associated Aromatoleum sub-groups.</title>
        <authorList>
            <person name="Lafos M."/>
            <person name="Maluk M."/>
            <person name="Batista M."/>
            <person name="Junghare M."/>
            <person name="Carmona M."/>
            <person name="Faoro H."/>
            <person name="Cruz L.M."/>
            <person name="Battistoni F."/>
            <person name="De Souza E."/>
            <person name="Pedrosa F."/>
            <person name="Chen W.-M."/>
            <person name="Poole P.S."/>
            <person name="Dixon R.A."/>
            <person name="James E.K."/>
        </authorList>
    </citation>
    <scope>NUCLEOTIDE SEQUENCE [LARGE SCALE GENOMIC DNA]</scope>
    <source>
        <strain evidence="1 2">T</strain>
    </source>
</reference>
<gene>
    <name evidence="1" type="ORF">GPA27_03395</name>
</gene>
<dbReference type="RefSeq" id="WP_169137837.1">
    <property type="nucleotide sequence ID" value="NZ_WTVS01000004.1"/>
</dbReference>
<evidence type="ECO:0000313" key="1">
    <source>
        <dbReference type="EMBL" id="NMF96440.1"/>
    </source>
</evidence>
<proteinExistence type="predicted"/>
<comment type="caution">
    <text evidence="1">The sequence shown here is derived from an EMBL/GenBank/DDBJ whole genome shotgun (WGS) entry which is preliminary data.</text>
</comment>
<keyword evidence="2" id="KW-1185">Reference proteome</keyword>
<name>A0ABX1NB77_9RHOO</name>